<dbReference type="FunFam" id="1.10.10.10:FF:000214">
    <property type="entry name" value="Methylated-DNA--protein-cysteine methyltransferase"/>
    <property type="match status" value="1"/>
</dbReference>
<dbReference type="Gene3D" id="3.30.160.70">
    <property type="entry name" value="Methylated DNA-protein cysteine methyltransferase domain"/>
    <property type="match status" value="1"/>
</dbReference>
<evidence type="ECO:0000256" key="1">
    <source>
        <dbReference type="ARBA" id="ARBA00001286"/>
    </source>
</evidence>
<keyword evidence="6" id="KW-0227">DNA damage</keyword>
<proteinExistence type="inferred from homology"/>
<dbReference type="GO" id="GO:0003908">
    <property type="term" value="F:methylated-DNA-[protein]-cysteine S-methyltransferase activity"/>
    <property type="evidence" value="ECO:0007669"/>
    <property type="project" value="UniProtKB-EC"/>
</dbReference>
<comment type="similarity">
    <text evidence="2">Belongs to the MGMT family.</text>
</comment>
<dbReference type="NCBIfam" id="TIGR00589">
    <property type="entry name" value="ogt"/>
    <property type="match status" value="1"/>
</dbReference>
<dbReference type="SUPFAM" id="SSF53155">
    <property type="entry name" value="Methylated DNA-protein cysteine methyltransferase domain"/>
    <property type="match status" value="1"/>
</dbReference>
<evidence type="ECO:0000256" key="5">
    <source>
        <dbReference type="ARBA" id="ARBA00022679"/>
    </source>
</evidence>
<dbReference type="InterPro" id="IPR036631">
    <property type="entry name" value="MGMT_N_sf"/>
</dbReference>
<keyword evidence="7" id="KW-0234">DNA repair</keyword>
<dbReference type="PANTHER" id="PTHR10815:SF5">
    <property type="entry name" value="METHYLATED-DNA--PROTEIN-CYSTEINE METHYLTRANSFERASE"/>
    <property type="match status" value="1"/>
</dbReference>
<accession>W7IXY4</accession>
<dbReference type="eggNOG" id="COG0350">
    <property type="taxonomic scope" value="Bacteria"/>
</dbReference>
<name>W7IXY4_9PSEU</name>
<dbReference type="EMBL" id="AYXG01000226">
    <property type="protein sequence ID" value="EWC58904.1"/>
    <property type="molecule type" value="Genomic_DNA"/>
</dbReference>
<dbReference type="STRING" id="909613.UO65_5817"/>
<dbReference type="InterPro" id="IPR008332">
    <property type="entry name" value="MethylG_MeTrfase_N"/>
</dbReference>
<evidence type="ECO:0000313" key="12">
    <source>
        <dbReference type="Proteomes" id="UP000019277"/>
    </source>
</evidence>
<evidence type="ECO:0000256" key="4">
    <source>
        <dbReference type="ARBA" id="ARBA00022603"/>
    </source>
</evidence>
<organism evidence="11 12">
    <name type="scientific">Actinokineospora spheciospongiae</name>
    <dbReference type="NCBI Taxonomy" id="909613"/>
    <lineage>
        <taxon>Bacteria</taxon>
        <taxon>Bacillati</taxon>
        <taxon>Actinomycetota</taxon>
        <taxon>Actinomycetes</taxon>
        <taxon>Pseudonocardiales</taxon>
        <taxon>Pseudonocardiaceae</taxon>
        <taxon>Actinokineospora</taxon>
    </lineage>
</organism>
<evidence type="ECO:0000256" key="3">
    <source>
        <dbReference type="ARBA" id="ARBA00011918"/>
    </source>
</evidence>
<dbReference type="InterPro" id="IPR001497">
    <property type="entry name" value="MethylDNA_cys_MeTrfase_AS"/>
</dbReference>
<evidence type="ECO:0000256" key="8">
    <source>
        <dbReference type="ARBA" id="ARBA00049348"/>
    </source>
</evidence>
<evidence type="ECO:0000256" key="7">
    <source>
        <dbReference type="ARBA" id="ARBA00023204"/>
    </source>
</evidence>
<dbReference type="Pfam" id="PF01035">
    <property type="entry name" value="DNA_binding_1"/>
    <property type="match status" value="1"/>
</dbReference>
<dbReference type="EC" id="2.1.1.63" evidence="3"/>
<feature type="domain" description="Methylguanine DNA methyltransferase ribonuclease-like" evidence="10">
    <location>
        <begin position="28"/>
        <end position="105"/>
    </location>
</feature>
<keyword evidence="12" id="KW-1185">Reference proteome</keyword>
<comment type="catalytic activity">
    <reaction evidence="8">
        <text>a 6-O-methyl-2'-deoxyguanosine in DNA + L-cysteinyl-[protein] = S-methyl-L-cysteinyl-[protein] + a 2'-deoxyguanosine in DNA</text>
        <dbReference type="Rhea" id="RHEA:24000"/>
        <dbReference type="Rhea" id="RHEA-COMP:10131"/>
        <dbReference type="Rhea" id="RHEA-COMP:10132"/>
        <dbReference type="Rhea" id="RHEA-COMP:11367"/>
        <dbReference type="Rhea" id="RHEA-COMP:11368"/>
        <dbReference type="ChEBI" id="CHEBI:29950"/>
        <dbReference type="ChEBI" id="CHEBI:82612"/>
        <dbReference type="ChEBI" id="CHEBI:85445"/>
        <dbReference type="ChEBI" id="CHEBI:85448"/>
        <dbReference type="EC" id="2.1.1.63"/>
    </reaction>
</comment>
<dbReference type="InterPro" id="IPR036388">
    <property type="entry name" value="WH-like_DNA-bd_sf"/>
</dbReference>
<keyword evidence="5 11" id="KW-0808">Transferase</keyword>
<accession>A0A8E2WWC2</accession>
<comment type="caution">
    <text evidence="11">The sequence shown here is derived from an EMBL/GenBank/DDBJ whole genome shotgun (WGS) entry which is preliminary data.</text>
</comment>
<dbReference type="PROSITE" id="PS00374">
    <property type="entry name" value="MGMT"/>
    <property type="match status" value="1"/>
</dbReference>
<dbReference type="PATRIC" id="fig|909613.9.peg.5818"/>
<dbReference type="GO" id="GO:0032259">
    <property type="term" value="P:methylation"/>
    <property type="evidence" value="ECO:0007669"/>
    <property type="project" value="UniProtKB-KW"/>
</dbReference>
<dbReference type="InterPro" id="IPR036217">
    <property type="entry name" value="MethylDNA_cys_MeTrfase_DNAb"/>
</dbReference>
<reference evidence="11 12" key="1">
    <citation type="journal article" date="2014" name="Genome Announc.">
        <title>Draft Genome Sequence of the Antitrypanosomally Active Sponge-Associated Bacterium Actinokineospora sp. Strain EG49.</title>
        <authorList>
            <person name="Harjes J."/>
            <person name="Ryu T."/>
            <person name="Abdelmohsen U.R."/>
            <person name="Moitinho-Silva L."/>
            <person name="Horn H."/>
            <person name="Ravasi T."/>
            <person name="Hentschel U."/>
        </authorList>
    </citation>
    <scope>NUCLEOTIDE SEQUENCE [LARGE SCALE GENOMIC DNA]</scope>
    <source>
        <strain evidence="11 12">EG49</strain>
    </source>
</reference>
<feature type="domain" description="Methylated-DNA-[protein]-cysteine S-methyltransferase DNA binding" evidence="9">
    <location>
        <begin position="110"/>
        <end position="191"/>
    </location>
</feature>
<gene>
    <name evidence="11" type="ORF">UO65_5817</name>
</gene>
<comment type="catalytic activity">
    <reaction evidence="1">
        <text>a 4-O-methyl-thymidine in DNA + L-cysteinyl-[protein] = a thymidine in DNA + S-methyl-L-cysteinyl-[protein]</text>
        <dbReference type="Rhea" id="RHEA:53428"/>
        <dbReference type="Rhea" id="RHEA-COMP:10131"/>
        <dbReference type="Rhea" id="RHEA-COMP:10132"/>
        <dbReference type="Rhea" id="RHEA-COMP:13555"/>
        <dbReference type="Rhea" id="RHEA-COMP:13556"/>
        <dbReference type="ChEBI" id="CHEBI:29950"/>
        <dbReference type="ChEBI" id="CHEBI:82612"/>
        <dbReference type="ChEBI" id="CHEBI:137386"/>
        <dbReference type="ChEBI" id="CHEBI:137387"/>
        <dbReference type="EC" id="2.1.1.63"/>
    </reaction>
</comment>
<dbReference type="AlphaFoldDB" id="W7IXY4"/>
<dbReference type="InterPro" id="IPR014048">
    <property type="entry name" value="MethylDNA_cys_MeTrfase_DNA-bd"/>
</dbReference>
<evidence type="ECO:0000256" key="2">
    <source>
        <dbReference type="ARBA" id="ARBA00008711"/>
    </source>
</evidence>
<dbReference type="GO" id="GO:0006281">
    <property type="term" value="P:DNA repair"/>
    <property type="evidence" value="ECO:0007669"/>
    <property type="project" value="UniProtKB-KW"/>
</dbReference>
<keyword evidence="4 11" id="KW-0489">Methyltransferase</keyword>
<dbReference type="Gene3D" id="1.10.10.10">
    <property type="entry name" value="Winged helix-like DNA-binding domain superfamily/Winged helix DNA-binding domain"/>
    <property type="match status" value="1"/>
</dbReference>
<dbReference type="PANTHER" id="PTHR10815">
    <property type="entry name" value="METHYLATED-DNA--PROTEIN-CYSTEINE METHYLTRANSFERASE"/>
    <property type="match status" value="1"/>
</dbReference>
<dbReference type="Proteomes" id="UP000019277">
    <property type="component" value="Unassembled WGS sequence"/>
</dbReference>
<sequence length="202" mass="20802">MRSAEPRAATPARGSVRAGRENAAVTAYTMFDTPLGWCALAWNDRGLVAVELPGGDRAGTEAHLRGRIADPVPTEPGGPVADAVRRIARLLGGERDDLRDIPVDPTGIPEFHRRAYEFIRTVPPGETTTYGEVARAVGAPGSAQAVGQAMGANPYPVVVPCHRVLGAGGKVGGFSAGAGAATKLRMLGIEGAAPGGQPSLFD</sequence>
<evidence type="ECO:0000256" key="6">
    <source>
        <dbReference type="ARBA" id="ARBA00022763"/>
    </source>
</evidence>
<dbReference type="SUPFAM" id="SSF46767">
    <property type="entry name" value="Methylated DNA-protein cysteine methyltransferase, C-terminal domain"/>
    <property type="match status" value="1"/>
</dbReference>
<protein>
    <recommendedName>
        <fullName evidence="3">methylated-DNA--[protein]-cysteine S-methyltransferase</fullName>
        <ecNumber evidence="3">2.1.1.63</ecNumber>
    </recommendedName>
</protein>
<dbReference type="CDD" id="cd06445">
    <property type="entry name" value="ATase"/>
    <property type="match status" value="1"/>
</dbReference>
<evidence type="ECO:0000259" key="9">
    <source>
        <dbReference type="Pfam" id="PF01035"/>
    </source>
</evidence>
<evidence type="ECO:0000259" key="10">
    <source>
        <dbReference type="Pfam" id="PF02870"/>
    </source>
</evidence>
<evidence type="ECO:0000313" key="11">
    <source>
        <dbReference type="EMBL" id="EWC58904.1"/>
    </source>
</evidence>
<dbReference type="Pfam" id="PF02870">
    <property type="entry name" value="Methyltransf_1N"/>
    <property type="match status" value="1"/>
</dbReference>